<dbReference type="AlphaFoldDB" id="A0A450UPG0"/>
<accession>A0A450UPG0</accession>
<dbReference type="EMBL" id="CAADFF010000058">
    <property type="protein sequence ID" value="VFJ94432.1"/>
    <property type="molecule type" value="Genomic_DNA"/>
</dbReference>
<gene>
    <name evidence="1" type="ORF">BECKLFY1418B_GA0070995_10588</name>
</gene>
<evidence type="ECO:0000313" key="1">
    <source>
        <dbReference type="EMBL" id="VFJ94432.1"/>
    </source>
</evidence>
<reference evidence="1" key="1">
    <citation type="submission" date="2019-02" db="EMBL/GenBank/DDBJ databases">
        <authorList>
            <person name="Gruber-Vodicka R. H."/>
            <person name="Seah K. B. B."/>
        </authorList>
    </citation>
    <scope>NUCLEOTIDE SEQUENCE</scope>
    <source>
        <strain evidence="1">BECK_M7</strain>
    </source>
</reference>
<sequence>MSNENTLRPEYPPALIESGERGKYAKHYHEGTNIVLIDPDLYKLFPNSESVNRALRRYAENQRISPIALEEKMR</sequence>
<proteinExistence type="predicted"/>
<name>A0A450UPG0_9GAMM</name>
<protein>
    <submittedName>
        <fullName evidence="1">Uncharacterized protein</fullName>
    </submittedName>
</protein>
<organism evidence="1">
    <name type="scientific">Candidatus Kentrum sp. LFY</name>
    <dbReference type="NCBI Taxonomy" id="2126342"/>
    <lineage>
        <taxon>Bacteria</taxon>
        <taxon>Pseudomonadati</taxon>
        <taxon>Pseudomonadota</taxon>
        <taxon>Gammaproteobacteria</taxon>
        <taxon>Candidatus Kentrum</taxon>
    </lineage>
</organism>